<comment type="cofactor">
    <cofactor evidence="1">
        <name>FAD</name>
        <dbReference type="ChEBI" id="CHEBI:57692"/>
    </cofactor>
</comment>
<evidence type="ECO:0000256" key="3">
    <source>
        <dbReference type="ARBA" id="ARBA00022827"/>
    </source>
</evidence>
<evidence type="ECO:0000259" key="4">
    <source>
        <dbReference type="Pfam" id="PF01494"/>
    </source>
</evidence>
<keyword evidence="3" id="KW-0274">FAD</keyword>
<sequence>MTSGESVPVVIVGAGSTGATAALLLARRGIPSIVLDRRRSELTHPAAHVIHGRSLEIWREASPALAEQIADMAPPIESVNLIRWCSRLDAMPLGEIDLASRPEQLARVRSHSEFLISHIGQHQLMPILWSALDREPLIDFRRGTSVGSVRHQAGSTTVVTSRGESITAEFVIGADGANSAIRESAGIEMQGPVLAKMGSAFFRSPDLYPAEARPLLSWIYQPRFAGVLIAHADDHYVLMNTYLHADQAVSSDQQTYWATTLPEVLGSDVDVDIVSTGTWTMTSQTADVFRSGRLVLAGDAAHRFPHTGGYGLNSGVQDAHNIAWKIDAVLRGLAGDDLLDTYEVERRPVIDLFAHHSVTNHFHLDTATRHFGVTNRALARATAAMSRRPLNLLPGRIAAPLADGITRAGLARTAILDGTGWRAGRARDLTASNIPGQLPHFVSTGLEYGYRYTGPLIASESPGGDTSPRDVVEYVPTTTPGGRLPHAVVSTPDGPRSTLEMVDTTPTCLTVFTFAPVEWSRALDAATEALAPLTTRVVDLTEAASPSPAVELFEVGTAGAVVVRADGHIVWRGAGKAEVGRPLLTETVRRTWHAYFPSQDEDSSGCRPRWTPGSRP</sequence>
<dbReference type="Gene3D" id="3.50.50.60">
    <property type="entry name" value="FAD/NAD(P)-binding domain"/>
    <property type="match status" value="1"/>
</dbReference>
<dbReference type="PANTHER" id="PTHR43004:SF19">
    <property type="entry name" value="BINDING MONOOXYGENASE, PUTATIVE (JCVI)-RELATED"/>
    <property type="match status" value="1"/>
</dbReference>
<evidence type="ECO:0000256" key="1">
    <source>
        <dbReference type="ARBA" id="ARBA00001974"/>
    </source>
</evidence>
<dbReference type="GO" id="GO:0071949">
    <property type="term" value="F:FAD binding"/>
    <property type="evidence" value="ECO:0007669"/>
    <property type="project" value="InterPro"/>
</dbReference>
<dbReference type="Gene3D" id="3.40.30.120">
    <property type="match status" value="1"/>
</dbReference>
<dbReference type="AlphaFoldDB" id="A0AAU4JYV5"/>
<dbReference type="Proteomes" id="UP001432128">
    <property type="component" value="Chromosome"/>
</dbReference>
<reference evidence="5 6" key="1">
    <citation type="submission" date="2022-10" db="EMBL/GenBank/DDBJ databases">
        <title>The complete genomes of actinobacterial strains from the NBC collection.</title>
        <authorList>
            <person name="Joergensen T.S."/>
            <person name="Alvarez Arevalo M."/>
            <person name="Sterndorff E.B."/>
            <person name="Faurdal D."/>
            <person name="Vuksanovic O."/>
            <person name="Mourched A.-S."/>
            <person name="Charusanti P."/>
            <person name="Shaw S."/>
            <person name="Blin K."/>
            <person name="Weber T."/>
        </authorList>
    </citation>
    <scope>NUCLEOTIDE SEQUENCE [LARGE SCALE GENOMIC DNA]</scope>
    <source>
        <strain evidence="5 6">NBC_00319</strain>
    </source>
</reference>
<dbReference type="PANTHER" id="PTHR43004">
    <property type="entry name" value="TRK SYSTEM POTASSIUM UPTAKE PROTEIN"/>
    <property type="match status" value="1"/>
</dbReference>
<accession>A0AAU4JYV5</accession>
<dbReference type="Pfam" id="PF01494">
    <property type="entry name" value="FAD_binding_3"/>
    <property type="match status" value="1"/>
</dbReference>
<organism evidence="5 6">
    <name type="scientific">Williamsia herbipolensis</name>
    <dbReference type="NCBI Taxonomy" id="1603258"/>
    <lineage>
        <taxon>Bacteria</taxon>
        <taxon>Bacillati</taxon>
        <taxon>Actinomycetota</taxon>
        <taxon>Actinomycetes</taxon>
        <taxon>Mycobacteriales</taxon>
        <taxon>Nocardiaceae</taxon>
        <taxon>Williamsia</taxon>
    </lineage>
</organism>
<dbReference type="Pfam" id="PF21274">
    <property type="entry name" value="Rng_hyd_C"/>
    <property type="match status" value="1"/>
</dbReference>
<dbReference type="EMBL" id="CP108021">
    <property type="protein sequence ID" value="WUM18999.1"/>
    <property type="molecule type" value="Genomic_DNA"/>
</dbReference>
<dbReference type="PRINTS" id="PR00420">
    <property type="entry name" value="RNGMNOXGNASE"/>
</dbReference>
<feature type="domain" description="FAD-binding" evidence="4">
    <location>
        <begin position="7"/>
        <end position="351"/>
    </location>
</feature>
<gene>
    <name evidence="5" type="ORF">OG579_14850</name>
</gene>
<keyword evidence="2" id="KW-0285">Flavoprotein</keyword>
<dbReference type="KEGG" id="whr:OG579_14850"/>
<dbReference type="SUPFAM" id="SSF51905">
    <property type="entry name" value="FAD/NAD(P)-binding domain"/>
    <property type="match status" value="1"/>
</dbReference>
<evidence type="ECO:0000313" key="6">
    <source>
        <dbReference type="Proteomes" id="UP001432128"/>
    </source>
</evidence>
<protein>
    <submittedName>
        <fullName evidence="5">FAD-dependent monooxygenase</fullName>
    </submittedName>
</protein>
<dbReference type="InterPro" id="IPR036188">
    <property type="entry name" value="FAD/NAD-bd_sf"/>
</dbReference>
<proteinExistence type="predicted"/>
<dbReference type="InterPro" id="IPR050641">
    <property type="entry name" value="RIFMO-like"/>
</dbReference>
<evidence type="ECO:0000313" key="5">
    <source>
        <dbReference type="EMBL" id="WUM18999.1"/>
    </source>
</evidence>
<dbReference type="RefSeq" id="WP_328856565.1">
    <property type="nucleotide sequence ID" value="NZ_CP108021.1"/>
</dbReference>
<dbReference type="InterPro" id="IPR002938">
    <property type="entry name" value="FAD-bd"/>
</dbReference>
<dbReference type="GO" id="GO:0016709">
    <property type="term" value="F:oxidoreductase activity, acting on paired donors, with incorporation or reduction of molecular oxygen, NAD(P)H as one donor, and incorporation of one atom of oxygen"/>
    <property type="evidence" value="ECO:0007669"/>
    <property type="project" value="UniProtKB-ARBA"/>
</dbReference>
<dbReference type="Gene3D" id="3.30.9.10">
    <property type="entry name" value="D-Amino Acid Oxidase, subunit A, domain 2"/>
    <property type="match status" value="1"/>
</dbReference>
<keyword evidence="5" id="KW-0560">Oxidoreductase</keyword>
<keyword evidence="5" id="KW-0503">Monooxygenase</keyword>
<evidence type="ECO:0000256" key="2">
    <source>
        <dbReference type="ARBA" id="ARBA00022630"/>
    </source>
</evidence>
<name>A0AAU4JYV5_9NOCA</name>
<keyword evidence="6" id="KW-1185">Reference proteome</keyword>